<dbReference type="RefSeq" id="WP_008298724.1">
    <property type="nucleotide sequence ID" value="NZ_AOFT01000006.1"/>
</dbReference>
<comment type="caution">
    <text evidence="8">The sequence shown here is derived from an EMBL/GenBank/DDBJ whole genome shotgun (WGS) entry which is preliminary data.</text>
</comment>
<feature type="transmembrane region" description="Helical" evidence="6">
    <location>
        <begin position="344"/>
        <end position="367"/>
    </location>
</feature>
<feature type="transmembrane region" description="Helical" evidence="6">
    <location>
        <begin position="79"/>
        <end position="98"/>
    </location>
</feature>
<feature type="transmembrane region" description="Helical" evidence="6">
    <location>
        <begin position="379"/>
        <end position="398"/>
    </location>
</feature>
<dbReference type="Proteomes" id="UP000011919">
    <property type="component" value="Unassembled WGS sequence"/>
</dbReference>
<keyword evidence="3 6" id="KW-0812">Transmembrane</keyword>
<dbReference type="InterPro" id="IPR036259">
    <property type="entry name" value="MFS_trans_sf"/>
</dbReference>
<evidence type="ECO:0000256" key="5">
    <source>
        <dbReference type="ARBA" id="ARBA00023136"/>
    </source>
</evidence>
<dbReference type="EMBL" id="AOFT01000006">
    <property type="protein sequence ID" value="EMR06593.1"/>
    <property type="molecule type" value="Genomic_DNA"/>
</dbReference>
<organism evidence="8 9">
    <name type="scientific">Bhargavaea cecembensis DSE10</name>
    <dbReference type="NCBI Taxonomy" id="1235279"/>
    <lineage>
        <taxon>Bacteria</taxon>
        <taxon>Bacillati</taxon>
        <taxon>Bacillota</taxon>
        <taxon>Bacilli</taxon>
        <taxon>Bacillales</taxon>
        <taxon>Caryophanaceae</taxon>
        <taxon>Bhargavaea</taxon>
    </lineage>
</organism>
<evidence type="ECO:0000313" key="8">
    <source>
        <dbReference type="EMBL" id="EMR06593.1"/>
    </source>
</evidence>
<keyword evidence="9" id="KW-1185">Reference proteome</keyword>
<evidence type="ECO:0000256" key="1">
    <source>
        <dbReference type="ARBA" id="ARBA00004651"/>
    </source>
</evidence>
<evidence type="ECO:0000259" key="7">
    <source>
        <dbReference type="PROSITE" id="PS50850"/>
    </source>
</evidence>
<dbReference type="InterPro" id="IPR011701">
    <property type="entry name" value="MFS"/>
</dbReference>
<keyword evidence="5 6" id="KW-0472">Membrane</keyword>
<feature type="transmembrane region" description="Helical" evidence="6">
    <location>
        <begin position="254"/>
        <end position="277"/>
    </location>
</feature>
<sequence length="420" mass="46195">MEKKSFFNYENKLLIILFFAMGFVFLDRLAITFLFPFITTEFNLTNMQIGLLGAAVSIAWAVSGPLIGFIADKHAKRKVLMITLMVIFSFISFAQGLATGFVSLLILRLLIGVFEGPFLPIAQSMMAIESTPSRRGFNMGFMQVTSTGLFGGVLAPIVLVALANAFDWRVAFYFTIIPGLVVAFVMWKYVKEPQTSIEVKKQAPVEKKESRAQLFRIIKERNVWLSMVICSFALTWFNVFAIFAPTYLVDIRGFTTGTMSIIMSTAGVAAMIWGFVVPAISDKLGRKPIMTTFALLSAMSPLLVLYFEYSVFLLGILIFLLHTGQGFHPLFMSAVPAESVPPKYVGFSIGLIMGVGEIFGGVLAPIIAGYLADTVSVQAPLWICVFSALAATLFSMFIRETAPAKVNAETQKKVISSVNV</sequence>
<dbReference type="PANTHER" id="PTHR23508">
    <property type="entry name" value="CARBOXYLIC ACID TRANSPORTER PROTEIN HOMOLOG"/>
    <property type="match status" value="1"/>
</dbReference>
<feature type="domain" description="Major facilitator superfamily (MFS) profile" evidence="7">
    <location>
        <begin position="13"/>
        <end position="403"/>
    </location>
</feature>
<gene>
    <name evidence="8" type="primary">gudP_2</name>
    <name evidence="8" type="ORF">C772_01488</name>
</gene>
<accession>M7NDD9</accession>
<evidence type="ECO:0000313" key="9">
    <source>
        <dbReference type="Proteomes" id="UP000011919"/>
    </source>
</evidence>
<dbReference type="AlphaFoldDB" id="M7NDD9"/>
<dbReference type="OrthoDB" id="244640at2"/>
<dbReference type="PANTHER" id="PTHR23508:SF10">
    <property type="entry name" value="CARBOXYLIC ACID TRANSPORTER PROTEIN HOMOLOG"/>
    <property type="match status" value="1"/>
</dbReference>
<dbReference type="Pfam" id="PF07690">
    <property type="entry name" value="MFS_1"/>
    <property type="match status" value="1"/>
</dbReference>
<protein>
    <submittedName>
        <fullName evidence="8">D-glucarate permease</fullName>
    </submittedName>
</protein>
<evidence type="ECO:0000256" key="3">
    <source>
        <dbReference type="ARBA" id="ARBA00022692"/>
    </source>
</evidence>
<reference evidence="8 9" key="1">
    <citation type="journal article" date="2013" name="Genome Announc.">
        <title>Draft Genome Sequence of Bhargavaea cecembensis Strain DSE10T, Isolated from a Deep-Sea Sediment Sample Collected at a Depth of 5,904 m from the Chagos-Laccadive Ridge System in the Indian Ocean.</title>
        <authorList>
            <person name="Shivaji S."/>
            <person name="Ara S."/>
            <person name="Begum Z."/>
            <person name="Ruth M."/>
            <person name="Singh A."/>
            <person name="Kumar Pinnaka A."/>
        </authorList>
    </citation>
    <scope>NUCLEOTIDE SEQUENCE [LARGE SCALE GENOMIC DNA]</scope>
    <source>
        <strain evidence="8 9">DSE10</strain>
    </source>
</reference>
<feature type="transmembrane region" description="Helical" evidence="6">
    <location>
        <begin position="223"/>
        <end position="248"/>
    </location>
</feature>
<comment type="subcellular location">
    <subcellularLocation>
        <location evidence="1">Cell membrane</location>
        <topology evidence="1">Multi-pass membrane protein</topology>
    </subcellularLocation>
</comment>
<dbReference type="Gene3D" id="1.20.1250.20">
    <property type="entry name" value="MFS general substrate transporter like domains"/>
    <property type="match status" value="2"/>
</dbReference>
<dbReference type="PROSITE" id="PS50850">
    <property type="entry name" value="MFS"/>
    <property type="match status" value="1"/>
</dbReference>
<feature type="transmembrane region" description="Helical" evidence="6">
    <location>
        <begin position="47"/>
        <end position="67"/>
    </location>
</feature>
<evidence type="ECO:0000256" key="4">
    <source>
        <dbReference type="ARBA" id="ARBA00022989"/>
    </source>
</evidence>
<feature type="transmembrane region" description="Helical" evidence="6">
    <location>
        <begin position="313"/>
        <end position="332"/>
    </location>
</feature>
<dbReference type="STRING" id="1235279.C772_01488"/>
<keyword evidence="2" id="KW-0813">Transport</keyword>
<evidence type="ECO:0000256" key="6">
    <source>
        <dbReference type="SAM" id="Phobius"/>
    </source>
</evidence>
<dbReference type="GO" id="GO:0046943">
    <property type="term" value="F:carboxylic acid transmembrane transporter activity"/>
    <property type="evidence" value="ECO:0007669"/>
    <property type="project" value="TreeGrafter"/>
</dbReference>
<dbReference type="PATRIC" id="fig|1235279.3.peg.1488"/>
<feature type="transmembrane region" description="Helical" evidence="6">
    <location>
        <begin position="12"/>
        <end position="35"/>
    </location>
</feature>
<proteinExistence type="predicted"/>
<name>M7NDD9_9BACL</name>
<dbReference type="InterPro" id="IPR020846">
    <property type="entry name" value="MFS_dom"/>
</dbReference>
<evidence type="ECO:0000256" key="2">
    <source>
        <dbReference type="ARBA" id="ARBA00022448"/>
    </source>
</evidence>
<keyword evidence="4 6" id="KW-1133">Transmembrane helix</keyword>
<dbReference type="SUPFAM" id="SSF103473">
    <property type="entry name" value="MFS general substrate transporter"/>
    <property type="match status" value="1"/>
</dbReference>
<feature type="transmembrane region" description="Helical" evidence="6">
    <location>
        <begin position="104"/>
        <end position="128"/>
    </location>
</feature>
<dbReference type="eggNOG" id="COG2271">
    <property type="taxonomic scope" value="Bacteria"/>
</dbReference>
<dbReference type="GO" id="GO:0005886">
    <property type="term" value="C:plasma membrane"/>
    <property type="evidence" value="ECO:0007669"/>
    <property type="project" value="UniProtKB-SubCell"/>
</dbReference>
<feature type="transmembrane region" description="Helical" evidence="6">
    <location>
        <begin position="140"/>
        <end position="164"/>
    </location>
</feature>
<feature type="transmembrane region" description="Helical" evidence="6">
    <location>
        <begin position="170"/>
        <end position="190"/>
    </location>
</feature>